<evidence type="ECO:0000256" key="2">
    <source>
        <dbReference type="ARBA" id="ARBA00010790"/>
    </source>
</evidence>
<keyword evidence="6" id="KW-0560">Oxidoreductase</keyword>
<evidence type="ECO:0000256" key="8">
    <source>
        <dbReference type="PIRSR" id="PIRSR000137-2"/>
    </source>
</evidence>
<dbReference type="InterPro" id="IPR000172">
    <property type="entry name" value="GMC_OxRdtase_N"/>
</dbReference>
<reference evidence="10" key="1">
    <citation type="submission" date="2022-07" db="EMBL/GenBank/DDBJ databases">
        <title>Genome Sequence of Physisporinus lineatus.</title>
        <authorList>
            <person name="Buettner E."/>
        </authorList>
    </citation>
    <scope>NUCLEOTIDE SEQUENCE</scope>
    <source>
        <strain evidence="10">VT162</strain>
    </source>
</reference>
<dbReference type="PANTHER" id="PTHR11552">
    <property type="entry name" value="GLUCOSE-METHANOL-CHOLINE GMC OXIDOREDUCTASE"/>
    <property type="match status" value="1"/>
</dbReference>
<dbReference type="Gene3D" id="3.50.50.60">
    <property type="entry name" value="FAD/NAD(P)-binding domain"/>
    <property type="match status" value="1"/>
</dbReference>
<dbReference type="InterPro" id="IPR012132">
    <property type="entry name" value="GMC_OxRdtase"/>
</dbReference>
<evidence type="ECO:0000259" key="9">
    <source>
        <dbReference type="PROSITE" id="PS00624"/>
    </source>
</evidence>
<dbReference type="Pfam" id="PF05199">
    <property type="entry name" value="GMC_oxred_C"/>
    <property type="match status" value="1"/>
</dbReference>
<feature type="active site" description="Proton donor" evidence="7">
    <location>
        <position position="547"/>
    </location>
</feature>
<evidence type="ECO:0000256" key="7">
    <source>
        <dbReference type="PIRSR" id="PIRSR000137-1"/>
    </source>
</evidence>
<keyword evidence="4" id="KW-0732">Signal</keyword>
<keyword evidence="5 8" id="KW-0274">FAD</keyword>
<feature type="active site" description="Proton acceptor" evidence="7">
    <location>
        <position position="590"/>
    </location>
</feature>
<dbReference type="EMBL" id="JANAWD010000085">
    <property type="protein sequence ID" value="KAJ3487694.1"/>
    <property type="molecule type" value="Genomic_DNA"/>
</dbReference>
<evidence type="ECO:0000313" key="10">
    <source>
        <dbReference type="EMBL" id="KAJ3487694.1"/>
    </source>
</evidence>
<evidence type="ECO:0000256" key="3">
    <source>
        <dbReference type="ARBA" id="ARBA00022630"/>
    </source>
</evidence>
<dbReference type="PROSITE" id="PS00624">
    <property type="entry name" value="GMC_OXRED_2"/>
    <property type="match status" value="1"/>
</dbReference>
<dbReference type="Proteomes" id="UP001212997">
    <property type="component" value="Unassembled WGS sequence"/>
</dbReference>
<dbReference type="PIRSF" id="PIRSF000137">
    <property type="entry name" value="Alcohol_oxidase"/>
    <property type="match status" value="1"/>
</dbReference>
<keyword evidence="3" id="KW-0285">Flavoprotein</keyword>
<dbReference type="PANTHER" id="PTHR11552:SF201">
    <property type="entry name" value="GLUCOSE-METHANOL-CHOLINE OXIDOREDUCTASE N-TERMINAL DOMAIN-CONTAINING PROTEIN"/>
    <property type="match status" value="1"/>
</dbReference>
<evidence type="ECO:0000256" key="5">
    <source>
        <dbReference type="ARBA" id="ARBA00022827"/>
    </source>
</evidence>
<evidence type="ECO:0000256" key="1">
    <source>
        <dbReference type="ARBA" id="ARBA00001974"/>
    </source>
</evidence>
<keyword evidence="11" id="KW-1185">Reference proteome</keyword>
<name>A0AAD5YJ54_9APHY</name>
<dbReference type="SUPFAM" id="SSF51905">
    <property type="entry name" value="FAD/NAD(P)-binding domain"/>
    <property type="match status" value="1"/>
</dbReference>
<dbReference type="SUPFAM" id="SSF54373">
    <property type="entry name" value="FAD-linked reductases, C-terminal domain"/>
    <property type="match status" value="1"/>
</dbReference>
<dbReference type="Gene3D" id="3.30.560.10">
    <property type="entry name" value="Glucose Oxidase, domain 3"/>
    <property type="match status" value="1"/>
</dbReference>
<gene>
    <name evidence="10" type="ORF">NLI96_g3355</name>
</gene>
<dbReference type="InterPro" id="IPR036188">
    <property type="entry name" value="FAD/NAD-bd_sf"/>
</dbReference>
<comment type="cofactor">
    <cofactor evidence="1 8">
        <name>FAD</name>
        <dbReference type="ChEBI" id="CHEBI:57692"/>
    </cofactor>
</comment>
<dbReference type="AlphaFoldDB" id="A0AAD5YJ54"/>
<evidence type="ECO:0000256" key="6">
    <source>
        <dbReference type="ARBA" id="ARBA00023002"/>
    </source>
</evidence>
<dbReference type="Pfam" id="PF00732">
    <property type="entry name" value="GMC_oxred_N"/>
    <property type="match status" value="1"/>
</dbReference>
<protein>
    <recommendedName>
        <fullName evidence="9">Glucose-methanol-choline oxidoreductase N-terminal domain-containing protein</fullName>
    </recommendedName>
</protein>
<feature type="binding site" evidence="8">
    <location>
        <begin position="591"/>
        <end position="592"/>
    </location>
    <ligand>
        <name>FAD</name>
        <dbReference type="ChEBI" id="CHEBI:57692"/>
    </ligand>
</feature>
<feature type="domain" description="Glucose-methanol-choline oxidoreductase N-terminal" evidence="9">
    <location>
        <begin position="283"/>
        <end position="297"/>
    </location>
</feature>
<dbReference type="GO" id="GO:0016614">
    <property type="term" value="F:oxidoreductase activity, acting on CH-OH group of donors"/>
    <property type="evidence" value="ECO:0007669"/>
    <property type="project" value="InterPro"/>
</dbReference>
<proteinExistence type="inferred from homology"/>
<evidence type="ECO:0000256" key="4">
    <source>
        <dbReference type="ARBA" id="ARBA00022729"/>
    </source>
</evidence>
<dbReference type="GO" id="GO:0050660">
    <property type="term" value="F:flavin adenine dinucleotide binding"/>
    <property type="evidence" value="ECO:0007669"/>
    <property type="project" value="InterPro"/>
</dbReference>
<comment type="caution">
    <text evidence="10">The sequence shown here is derived from an EMBL/GenBank/DDBJ whole genome shotgun (WGS) entry which is preliminary data.</text>
</comment>
<evidence type="ECO:0000313" key="11">
    <source>
        <dbReference type="Proteomes" id="UP001212997"/>
    </source>
</evidence>
<sequence length="611" mass="67030">MLSNMCEAARFTSFDYLIVGGGSAGLTVAARLSEDPNVTVGVLEAGCYVSDMPQINVPGYVGQTIGHPDVDWMFSSTPQPKLGGRTVFQSRATSAEYDAFETLGNPGWNWTEFLKYLKKASSRLVYHLPTKIEFREQSETLTSPPSSDCDKYHIKPEDGTHGRDGPVAKTFPRWITELHVPFFTTLESLGVPINPDPQNGNVVGSYTSAYSIHPETVTRSYAATAYYEPNVQRPNFDVLLSAQANRINLENTPNGVKATGVSFTCNGETYVVNAHREVILCAGAFQTPQLLELSGIGRPDILKRNGIDVLVELPGVGENLEVKGDTPTFEVLADPEVLKEQMELYTAEKRGMLSSVHSGFAMLPLAMFTDKKTVKTMIEKIESSRSALEQTMGHKRLEFLRKWFDDPNHVQLEFANCPVWMPIGNGEKPAPGSRYHSIALSVMHPFSRGSVHIASSDPTKPPEINPNYLESDIDVELLVHGVKFARKFMLTSPFSQYHLKFVQPIGEIDTDDEIKSWILQAGESSLYTLGIDSLQVSLHVSAGTFSHPLGTASMLPQEDGGVVGPDLIVHGTCNLRVVDASIIPFQLATHPQATIYAIAEKAADIIKGVRS</sequence>
<accession>A0AAD5YJ54</accession>
<comment type="similarity">
    <text evidence="2">Belongs to the GMC oxidoreductase family.</text>
</comment>
<dbReference type="InterPro" id="IPR007867">
    <property type="entry name" value="GMC_OxRtase_C"/>
</dbReference>
<organism evidence="10 11">
    <name type="scientific">Meripilus lineatus</name>
    <dbReference type="NCBI Taxonomy" id="2056292"/>
    <lineage>
        <taxon>Eukaryota</taxon>
        <taxon>Fungi</taxon>
        <taxon>Dikarya</taxon>
        <taxon>Basidiomycota</taxon>
        <taxon>Agaricomycotina</taxon>
        <taxon>Agaricomycetes</taxon>
        <taxon>Polyporales</taxon>
        <taxon>Meripilaceae</taxon>
        <taxon>Meripilus</taxon>
    </lineage>
</organism>